<dbReference type="Pfam" id="PF06094">
    <property type="entry name" value="GGACT"/>
    <property type="match status" value="1"/>
</dbReference>
<dbReference type="EMBL" id="AATP01000001">
    <property type="protein sequence ID" value="EAU42723.1"/>
    <property type="molecule type" value="Genomic_DNA"/>
</dbReference>
<dbReference type="RefSeq" id="WP_007066697.1">
    <property type="nucleotide sequence ID" value="NZ_DS022272.1"/>
</dbReference>
<name>Q0G6J1_9HYPH</name>
<dbReference type="STRING" id="217511.GCA_001463845_00329"/>
<dbReference type="CDD" id="cd06661">
    <property type="entry name" value="GGCT_like"/>
    <property type="match status" value="1"/>
</dbReference>
<evidence type="ECO:0000259" key="1">
    <source>
        <dbReference type="Pfam" id="PF06094"/>
    </source>
</evidence>
<dbReference type="HOGENOM" id="CLU_1862268_0_0_5"/>
<keyword evidence="3" id="KW-1185">Reference proteome</keyword>
<comment type="caution">
    <text evidence="2">The sequence shown here is derived from an EMBL/GenBank/DDBJ whole genome shotgun (WGS) entry which is preliminary data.</text>
</comment>
<dbReference type="eggNOG" id="COG2105">
    <property type="taxonomic scope" value="Bacteria"/>
</dbReference>
<evidence type="ECO:0000313" key="2">
    <source>
        <dbReference type="EMBL" id="EAU42723.1"/>
    </source>
</evidence>
<dbReference type="Gene3D" id="3.10.490.10">
    <property type="entry name" value="Gamma-glutamyl cyclotransferase-like"/>
    <property type="match status" value="1"/>
</dbReference>
<organism evidence="2 3">
    <name type="scientific">Fulvimarina pelagi HTCC2506</name>
    <dbReference type="NCBI Taxonomy" id="314231"/>
    <lineage>
        <taxon>Bacteria</taxon>
        <taxon>Pseudomonadati</taxon>
        <taxon>Pseudomonadota</taxon>
        <taxon>Alphaproteobacteria</taxon>
        <taxon>Hyphomicrobiales</taxon>
        <taxon>Aurantimonadaceae</taxon>
        <taxon>Fulvimarina</taxon>
    </lineage>
</organism>
<dbReference type="InterPro" id="IPR009288">
    <property type="entry name" value="AIG2-like_dom"/>
</dbReference>
<protein>
    <recommendedName>
        <fullName evidence="1">Gamma-glutamylcyclotransferase AIG2-like domain-containing protein</fullName>
    </recommendedName>
</protein>
<dbReference type="Proteomes" id="UP000004310">
    <property type="component" value="Unassembled WGS sequence"/>
</dbReference>
<sequence>MTDYIAFYGSLMERANDPAAPSRTGLSRYISPCRIAGVLRDHGAYPGFFPPDNAPRGSVQSEIVKAELHELVGPEAFEIFDRYENYDPRNEAASLYVRRRIRLLAPEIEAWVYVSQLSPMDPRVPGDDWAAFRGGCL</sequence>
<feature type="domain" description="Gamma-glutamylcyclotransferase AIG2-like" evidence="1">
    <location>
        <begin position="6"/>
        <end position="130"/>
    </location>
</feature>
<dbReference type="AlphaFoldDB" id="Q0G6J1"/>
<gene>
    <name evidence="2" type="ORF">FP2506_07776</name>
</gene>
<dbReference type="SUPFAM" id="SSF110857">
    <property type="entry name" value="Gamma-glutamyl cyclotransferase-like"/>
    <property type="match status" value="1"/>
</dbReference>
<dbReference type="InterPro" id="IPR036568">
    <property type="entry name" value="GGCT-like_sf"/>
</dbReference>
<accession>Q0G6J1</accession>
<evidence type="ECO:0000313" key="3">
    <source>
        <dbReference type="Proteomes" id="UP000004310"/>
    </source>
</evidence>
<reference evidence="2 3" key="1">
    <citation type="journal article" date="2010" name="J. Bacteriol.">
        <title>Genome sequence of Fulvimarina pelagi HTCC2506T, a Mn(II)-oxidizing alphaproteobacterium possessing an aerobic anoxygenic photosynthetic gene cluster and Xanthorhodopsin.</title>
        <authorList>
            <person name="Kang I."/>
            <person name="Oh H.M."/>
            <person name="Lim S.I."/>
            <person name="Ferriera S."/>
            <person name="Giovannoni S.J."/>
            <person name="Cho J.C."/>
        </authorList>
    </citation>
    <scope>NUCLEOTIDE SEQUENCE [LARGE SCALE GENOMIC DNA]</scope>
    <source>
        <strain evidence="2 3">HTCC2506</strain>
    </source>
</reference>
<dbReference type="InterPro" id="IPR013024">
    <property type="entry name" value="GGCT-like"/>
</dbReference>
<proteinExistence type="predicted"/>